<keyword evidence="4" id="KW-1185">Reference proteome</keyword>
<protein>
    <submittedName>
        <fullName evidence="3">Glucan-binding YG repeat protein</fullName>
    </submittedName>
</protein>
<accession>A0A7W8LLA0</accession>
<keyword evidence="2" id="KW-0732">Signal</keyword>
<organism evidence="3 4">
    <name type="scientific">Treponema ruminis</name>
    <dbReference type="NCBI Taxonomy" id="744515"/>
    <lineage>
        <taxon>Bacteria</taxon>
        <taxon>Pseudomonadati</taxon>
        <taxon>Spirochaetota</taxon>
        <taxon>Spirochaetia</taxon>
        <taxon>Spirochaetales</taxon>
        <taxon>Treponemataceae</taxon>
        <taxon>Treponema</taxon>
    </lineage>
</organism>
<dbReference type="InterPro" id="IPR007926">
    <property type="entry name" value="Borrelia_P83"/>
</dbReference>
<dbReference type="Pfam" id="PF05262">
    <property type="entry name" value="Borrelia_P83"/>
    <property type="match status" value="1"/>
</dbReference>
<feature type="compositionally biased region" description="Basic and acidic residues" evidence="1">
    <location>
        <begin position="313"/>
        <end position="388"/>
    </location>
</feature>
<evidence type="ECO:0000256" key="2">
    <source>
        <dbReference type="SAM" id="SignalP"/>
    </source>
</evidence>
<dbReference type="EMBL" id="JACHFQ010000002">
    <property type="protein sequence ID" value="MBB5225226.1"/>
    <property type="molecule type" value="Genomic_DNA"/>
</dbReference>
<evidence type="ECO:0000313" key="4">
    <source>
        <dbReference type="Proteomes" id="UP000518887"/>
    </source>
</evidence>
<feature type="region of interest" description="Disordered" evidence="1">
    <location>
        <begin position="240"/>
        <end position="393"/>
    </location>
</feature>
<dbReference type="RefSeq" id="WP_184657302.1">
    <property type="nucleotide sequence ID" value="NZ_CP031518.1"/>
</dbReference>
<proteinExistence type="predicted"/>
<feature type="chain" id="PRO_5031182453" evidence="2">
    <location>
        <begin position="26"/>
        <end position="566"/>
    </location>
</feature>
<dbReference type="Proteomes" id="UP000518887">
    <property type="component" value="Unassembled WGS sequence"/>
</dbReference>
<evidence type="ECO:0000313" key="3">
    <source>
        <dbReference type="EMBL" id="MBB5225226.1"/>
    </source>
</evidence>
<reference evidence="3 4" key="1">
    <citation type="submission" date="2020-08" db="EMBL/GenBank/DDBJ databases">
        <title>Genomic Encyclopedia of Type Strains, Phase IV (KMG-IV): sequencing the most valuable type-strain genomes for metagenomic binning, comparative biology and taxonomic classification.</title>
        <authorList>
            <person name="Goeker M."/>
        </authorList>
    </citation>
    <scope>NUCLEOTIDE SEQUENCE [LARGE SCALE GENOMIC DNA]</scope>
    <source>
        <strain evidence="3 4">DSM 103462</strain>
    </source>
</reference>
<gene>
    <name evidence="3" type="ORF">HNP76_000570</name>
</gene>
<sequence length="566" mass="61418">MNIKKVLKSTFVSIIAVLAAANLTALEVNRNELESAPNGDEVVFRNYSGPHTVINTIEQIRAIGSALGNQVKANPENTGLIGSPNKYSVIHAIDPSTKEKMDADIFIIGKGATVDHITNLRRIISAYLESAYGYSTKDAGTIATFITVYNAVYRGKIEYFQSKYKDIVIKNLSASIVGLSTNYEEWPGKTQIVIPLSDLSGGLSTIDTSLISDKQVVKSMQGEDDKGIDARKDMVDIKEREADNLQEKADSKQSKADEEKAKLAEEQKKKAEADAAAAKKKADADKAKAEADKKKADADKAKKDARANPNDKQAQKDAADAQKEADQAQKDADQAQKDADAAQKDADEQAQKTDEQAQKTDEAQKDADQAQAQADKKRDEAQEERTSIAKDQQSLIREASYTKSGEHIMYGLKNVDDEGVMSAIVKMNSVNGAVIKESPVDVIRCRTVFDDGSWFIAVAGSNAANGVVRLVQIDKQNLEISAESNEKLSDLSTLVEKDGSYYCTVQDGADYYIGKFNNTVQSQLISKVKVKGATPITITSQGIMVTSANGKPIILSLEDLTSISPE</sequence>
<dbReference type="AlphaFoldDB" id="A0A7W8LLA0"/>
<feature type="signal peptide" evidence="2">
    <location>
        <begin position="1"/>
        <end position="25"/>
    </location>
</feature>
<comment type="caution">
    <text evidence="3">The sequence shown here is derived from an EMBL/GenBank/DDBJ whole genome shotgun (WGS) entry which is preliminary data.</text>
</comment>
<evidence type="ECO:0000256" key="1">
    <source>
        <dbReference type="SAM" id="MobiDB-lite"/>
    </source>
</evidence>
<name>A0A7W8LLA0_9SPIR</name>
<feature type="compositionally biased region" description="Basic and acidic residues" evidence="1">
    <location>
        <begin position="280"/>
        <end position="306"/>
    </location>
</feature>
<feature type="compositionally biased region" description="Basic and acidic residues" evidence="1">
    <location>
        <begin position="240"/>
        <end position="273"/>
    </location>
</feature>